<dbReference type="EMBL" id="BARU01028523">
    <property type="protein sequence ID" value="GAH71617.1"/>
    <property type="molecule type" value="Genomic_DNA"/>
</dbReference>
<keyword evidence="3" id="KW-0413">Isomerase</keyword>
<dbReference type="GO" id="GO:0008033">
    <property type="term" value="P:tRNA processing"/>
    <property type="evidence" value="ECO:0007669"/>
    <property type="project" value="UniProtKB-KW"/>
</dbReference>
<gene>
    <name evidence="5" type="ORF">S03H2_45515</name>
</gene>
<dbReference type="InterPro" id="IPR001656">
    <property type="entry name" value="PsdUridine_synth_TruD"/>
</dbReference>
<dbReference type="SUPFAM" id="SSF55120">
    <property type="entry name" value="Pseudouridine synthase"/>
    <property type="match status" value="1"/>
</dbReference>
<dbReference type="PANTHER" id="PTHR13326">
    <property type="entry name" value="TRNA PSEUDOURIDINE SYNTHASE D"/>
    <property type="match status" value="1"/>
</dbReference>
<dbReference type="InterPro" id="IPR011760">
    <property type="entry name" value="PsdUridine_synth_TruD_insert"/>
</dbReference>
<dbReference type="PROSITE" id="PS50984">
    <property type="entry name" value="TRUD"/>
    <property type="match status" value="1"/>
</dbReference>
<proteinExistence type="inferred from homology"/>
<comment type="caution">
    <text evidence="5">The sequence shown here is derived from an EMBL/GenBank/DDBJ whole genome shotgun (WGS) entry which is preliminary data.</text>
</comment>
<comment type="similarity">
    <text evidence="1">Belongs to the pseudouridine synthase TruD family.</text>
</comment>
<dbReference type="GO" id="GO:0009982">
    <property type="term" value="F:pseudouridine synthase activity"/>
    <property type="evidence" value="ECO:0007669"/>
    <property type="project" value="InterPro"/>
</dbReference>
<evidence type="ECO:0000259" key="4">
    <source>
        <dbReference type="PROSITE" id="PS50984"/>
    </source>
</evidence>
<sequence length="261" mass="29518">DFIVREITNRAGGTEGKYLIAELTTENWDTHSVIRDISRRLGVSRNRIGFAGTKDKFAVTSQKISIWNVDEKELDRVKIADVELKKIGRSNKAVSLGDLCGNEFEIVIRGIEGKKEEIKGKIATITTEIENAGGVPNLFGVQRFGTRRPITHVVGKQLIKGELKEAVMSYIADIFPEESEEAKRARQVCREGDLKEGLKRMPTFLRYEKAMLNELVKSGNEEKFLSAFNVLPKNLRKLFVHAYQAYLFNLVLSSRMTQDLP</sequence>
<protein>
    <recommendedName>
        <fullName evidence="4">TRUD domain-containing protein</fullName>
    </recommendedName>
</protein>
<reference evidence="5" key="1">
    <citation type="journal article" date="2014" name="Front. Microbiol.">
        <title>High frequency of phylogenetically diverse reductive dehalogenase-homologous genes in deep subseafloor sedimentary metagenomes.</title>
        <authorList>
            <person name="Kawai M."/>
            <person name="Futagami T."/>
            <person name="Toyoda A."/>
            <person name="Takaki Y."/>
            <person name="Nishi S."/>
            <person name="Hori S."/>
            <person name="Arai W."/>
            <person name="Tsubouchi T."/>
            <person name="Morono Y."/>
            <person name="Uchiyama I."/>
            <person name="Ito T."/>
            <person name="Fujiyama A."/>
            <person name="Inagaki F."/>
            <person name="Takami H."/>
        </authorList>
    </citation>
    <scope>NUCLEOTIDE SEQUENCE</scope>
    <source>
        <strain evidence="5">Expedition CK06-06</strain>
    </source>
</reference>
<dbReference type="InterPro" id="IPR042214">
    <property type="entry name" value="TruD_catalytic"/>
</dbReference>
<accession>X1HQ70</accession>
<evidence type="ECO:0000256" key="2">
    <source>
        <dbReference type="ARBA" id="ARBA00022694"/>
    </source>
</evidence>
<evidence type="ECO:0000256" key="3">
    <source>
        <dbReference type="ARBA" id="ARBA00023235"/>
    </source>
</evidence>
<dbReference type="Pfam" id="PF01142">
    <property type="entry name" value="TruD"/>
    <property type="match status" value="1"/>
</dbReference>
<keyword evidence="2" id="KW-0819">tRNA processing</keyword>
<dbReference type="PANTHER" id="PTHR13326:SF21">
    <property type="entry name" value="PSEUDOURIDYLATE SYNTHASE PUS7L"/>
    <property type="match status" value="1"/>
</dbReference>
<dbReference type="Gene3D" id="3.30.2350.20">
    <property type="entry name" value="TruD, catalytic domain"/>
    <property type="match status" value="2"/>
</dbReference>
<dbReference type="GO" id="GO:0003723">
    <property type="term" value="F:RNA binding"/>
    <property type="evidence" value="ECO:0007669"/>
    <property type="project" value="InterPro"/>
</dbReference>
<feature type="domain" description="TRUD" evidence="4">
    <location>
        <begin position="134"/>
        <end position="261"/>
    </location>
</feature>
<name>X1HQ70_9ZZZZ</name>
<dbReference type="AlphaFoldDB" id="X1HQ70"/>
<evidence type="ECO:0000313" key="5">
    <source>
        <dbReference type="EMBL" id="GAH71617.1"/>
    </source>
</evidence>
<dbReference type="GO" id="GO:0001522">
    <property type="term" value="P:pseudouridine synthesis"/>
    <property type="evidence" value="ECO:0007669"/>
    <property type="project" value="InterPro"/>
</dbReference>
<dbReference type="PROSITE" id="PS01268">
    <property type="entry name" value="UPF0024"/>
    <property type="match status" value="1"/>
</dbReference>
<dbReference type="InterPro" id="IPR020119">
    <property type="entry name" value="PsdUridine_synth_TruD_CS"/>
</dbReference>
<organism evidence="5">
    <name type="scientific">marine sediment metagenome</name>
    <dbReference type="NCBI Taxonomy" id="412755"/>
    <lineage>
        <taxon>unclassified sequences</taxon>
        <taxon>metagenomes</taxon>
        <taxon>ecological metagenomes</taxon>
    </lineage>
</organism>
<dbReference type="InterPro" id="IPR020103">
    <property type="entry name" value="PsdUridine_synth_cat_dom_sf"/>
</dbReference>
<feature type="non-terminal residue" evidence="5">
    <location>
        <position position="1"/>
    </location>
</feature>
<evidence type="ECO:0000256" key="1">
    <source>
        <dbReference type="ARBA" id="ARBA00007953"/>
    </source>
</evidence>
<dbReference type="NCBIfam" id="TIGR00094">
    <property type="entry name" value="tRNA_TruD_broad"/>
    <property type="match status" value="1"/>
</dbReference>